<name>A0ABR3CZK4_NEUIN</name>
<dbReference type="Gene3D" id="3.90.180.10">
    <property type="entry name" value="Medium-chain alcohol dehydrogenases, catalytic domain"/>
    <property type="match status" value="1"/>
</dbReference>
<evidence type="ECO:0000259" key="1">
    <source>
        <dbReference type="Pfam" id="PF08240"/>
    </source>
</evidence>
<evidence type="ECO:0000313" key="2">
    <source>
        <dbReference type="EMBL" id="KAL0465871.1"/>
    </source>
</evidence>
<feature type="non-terminal residue" evidence="2">
    <location>
        <position position="1"/>
    </location>
</feature>
<reference evidence="2 3" key="1">
    <citation type="submission" date="2023-09" db="EMBL/GenBank/DDBJ databases">
        <title>Multi-omics analysis of a traditional fermented food reveals byproduct-associated fungal strains for waste-to-food upcycling.</title>
        <authorList>
            <consortium name="Lawrence Berkeley National Laboratory"/>
            <person name="Rekdal V.M."/>
            <person name="Villalobos-Escobedo J.M."/>
            <person name="Rodriguez-Valeron N."/>
            <person name="Garcia M.O."/>
            <person name="Vasquez D.P."/>
            <person name="Damayanti I."/>
            <person name="Sorensen P.M."/>
            <person name="Baidoo E.E."/>
            <person name="De Carvalho A.C."/>
            <person name="Riley R."/>
            <person name="Lipzen A."/>
            <person name="He G."/>
            <person name="Yan M."/>
            <person name="Haridas S."/>
            <person name="Daum C."/>
            <person name="Yoshinaga Y."/>
            <person name="Ng V."/>
            <person name="Grigoriev I.V."/>
            <person name="Munk R."/>
            <person name="Nuraida L."/>
            <person name="Wijaya C.H."/>
            <person name="Morales P.-C."/>
            <person name="Keasling J.D."/>
        </authorList>
    </citation>
    <scope>NUCLEOTIDE SEQUENCE [LARGE SCALE GENOMIC DNA]</scope>
    <source>
        <strain evidence="2 3">FGSC 2613</strain>
    </source>
</reference>
<proteinExistence type="predicted"/>
<comment type="caution">
    <text evidence="2">The sequence shown here is derived from an EMBL/GenBank/DDBJ whole genome shotgun (WGS) entry which is preliminary data.</text>
</comment>
<dbReference type="InterPro" id="IPR013154">
    <property type="entry name" value="ADH-like_N"/>
</dbReference>
<dbReference type="Proteomes" id="UP001451303">
    <property type="component" value="Unassembled WGS sequence"/>
</dbReference>
<sequence>IPVPSPSALRPHDLLVKVAVASHCHTDTIIRLGAVPSISLPLTGSHEGSGTVV</sequence>
<feature type="domain" description="Alcohol dehydrogenase-like N-terminal" evidence="1">
    <location>
        <begin position="11"/>
        <end position="53"/>
    </location>
</feature>
<dbReference type="Pfam" id="PF08240">
    <property type="entry name" value="ADH_N"/>
    <property type="match status" value="1"/>
</dbReference>
<feature type="non-terminal residue" evidence="2">
    <location>
        <position position="53"/>
    </location>
</feature>
<organism evidence="2 3">
    <name type="scientific">Neurospora intermedia</name>
    <dbReference type="NCBI Taxonomy" id="5142"/>
    <lineage>
        <taxon>Eukaryota</taxon>
        <taxon>Fungi</taxon>
        <taxon>Dikarya</taxon>
        <taxon>Ascomycota</taxon>
        <taxon>Pezizomycotina</taxon>
        <taxon>Sordariomycetes</taxon>
        <taxon>Sordariomycetidae</taxon>
        <taxon>Sordariales</taxon>
        <taxon>Sordariaceae</taxon>
        <taxon>Neurospora</taxon>
    </lineage>
</organism>
<evidence type="ECO:0000313" key="3">
    <source>
        <dbReference type="Proteomes" id="UP001451303"/>
    </source>
</evidence>
<dbReference type="SUPFAM" id="SSF50129">
    <property type="entry name" value="GroES-like"/>
    <property type="match status" value="1"/>
</dbReference>
<dbReference type="InterPro" id="IPR011032">
    <property type="entry name" value="GroES-like_sf"/>
</dbReference>
<keyword evidence="3" id="KW-1185">Reference proteome</keyword>
<protein>
    <recommendedName>
        <fullName evidence="1">Alcohol dehydrogenase-like N-terminal domain-containing protein</fullName>
    </recommendedName>
</protein>
<accession>A0ABR3CZK4</accession>
<dbReference type="EMBL" id="JAVLET010000015">
    <property type="protein sequence ID" value="KAL0465871.1"/>
    <property type="molecule type" value="Genomic_DNA"/>
</dbReference>
<gene>
    <name evidence="2" type="ORF">QR685DRAFT_405228</name>
</gene>